<evidence type="ECO:0000313" key="2">
    <source>
        <dbReference type="EMBL" id="TCT28172.1"/>
    </source>
</evidence>
<evidence type="ECO:0000313" key="3">
    <source>
        <dbReference type="Proteomes" id="UP000295055"/>
    </source>
</evidence>
<protein>
    <submittedName>
        <fullName evidence="2">Helix-turn-helix protein</fullName>
    </submittedName>
</protein>
<organism evidence="2 3">
    <name type="scientific">Providencia alcalifaciens</name>
    <dbReference type="NCBI Taxonomy" id="126385"/>
    <lineage>
        <taxon>Bacteria</taxon>
        <taxon>Pseudomonadati</taxon>
        <taxon>Pseudomonadota</taxon>
        <taxon>Gammaproteobacteria</taxon>
        <taxon>Enterobacterales</taxon>
        <taxon>Morganellaceae</taxon>
        <taxon>Providencia</taxon>
    </lineage>
</organism>
<dbReference type="CDD" id="cd00093">
    <property type="entry name" value="HTH_XRE"/>
    <property type="match status" value="1"/>
</dbReference>
<dbReference type="InterPro" id="IPR010982">
    <property type="entry name" value="Lambda_DNA-bd_dom_sf"/>
</dbReference>
<reference evidence="2 3" key="1">
    <citation type="submission" date="2019-03" db="EMBL/GenBank/DDBJ databases">
        <title>Genomic analyses of the natural microbiome of Caenorhabditis elegans.</title>
        <authorList>
            <person name="Samuel B."/>
        </authorList>
    </citation>
    <scope>NUCLEOTIDE SEQUENCE [LARGE SCALE GENOMIC DNA]</scope>
    <source>
        <strain evidence="2 3">JUb102</strain>
    </source>
</reference>
<dbReference type="AlphaFoldDB" id="A0A4R3NEG3"/>
<dbReference type="EMBL" id="SMAS01000019">
    <property type="protein sequence ID" value="TCT28172.1"/>
    <property type="molecule type" value="Genomic_DNA"/>
</dbReference>
<dbReference type="SMART" id="SM00530">
    <property type="entry name" value="HTH_XRE"/>
    <property type="match status" value="1"/>
</dbReference>
<evidence type="ECO:0000259" key="1">
    <source>
        <dbReference type="PROSITE" id="PS50943"/>
    </source>
</evidence>
<dbReference type="RefSeq" id="WP_132497337.1">
    <property type="nucleotide sequence ID" value="NZ_SMAS01000019.1"/>
</dbReference>
<dbReference type="InterPro" id="IPR001387">
    <property type="entry name" value="Cro/C1-type_HTH"/>
</dbReference>
<dbReference type="Proteomes" id="UP000295055">
    <property type="component" value="Unassembled WGS sequence"/>
</dbReference>
<accession>A0A4R3NEG3</accession>
<proteinExistence type="predicted"/>
<name>A0A4R3NEG3_9GAMM</name>
<dbReference type="SUPFAM" id="SSF47413">
    <property type="entry name" value="lambda repressor-like DNA-binding domains"/>
    <property type="match status" value="1"/>
</dbReference>
<dbReference type="Gene3D" id="1.10.260.40">
    <property type="entry name" value="lambda repressor-like DNA-binding domains"/>
    <property type="match status" value="1"/>
</dbReference>
<sequence>MAIKEDNTAMTCELNAMMPNPRTMGAQEIRCRFGAYLRYVREQKRLSGSELAKRLNVSQQQVSRYENGVTTVNLLMMSKMVHALDLRWDELIHQVIHAESPIWMSYHR</sequence>
<comment type="caution">
    <text evidence="2">The sequence shown here is derived from an EMBL/GenBank/DDBJ whole genome shotgun (WGS) entry which is preliminary data.</text>
</comment>
<gene>
    <name evidence="2" type="ORF">EC835_11911</name>
</gene>
<dbReference type="PROSITE" id="PS50943">
    <property type="entry name" value="HTH_CROC1"/>
    <property type="match status" value="1"/>
</dbReference>
<dbReference type="GO" id="GO:0003677">
    <property type="term" value="F:DNA binding"/>
    <property type="evidence" value="ECO:0007669"/>
    <property type="project" value="InterPro"/>
</dbReference>
<dbReference type="OrthoDB" id="3034420at2"/>
<dbReference type="Pfam" id="PF01381">
    <property type="entry name" value="HTH_3"/>
    <property type="match status" value="1"/>
</dbReference>
<feature type="domain" description="HTH cro/C1-type" evidence="1">
    <location>
        <begin position="37"/>
        <end position="91"/>
    </location>
</feature>